<accession>A0ABW5UWW0</accession>
<comment type="caution">
    <text evidence="2">The sequence shown here is derived from an EMBL/GenBank/DDBJ whole genome shotgun (WGS) entry which is preliminary data.</text>
</comment>
<gene>
    <name evidence="2" type="ORF">ACFSW7_03475</name>
</gene>
<evidence type="ECO:0000313" key="3">
    <source>
        <dbReference type="Proteomes" id="UP001597492"/>
    </source>
</evidence>
<feature type="domain" description="Ribbon-helix-helix protein CopG" evidence="1">
    <location>
        <begin position="2"/>
        <end position="35"/>
    </location>
</feature>
<dbReference type="Pfam" id="PF01402">
    <property type="entry name" value="RHH_1"/>
    <property type="match status" value="1"/>
</dbReference>
<dbReference type="EMBL" id="JBHUNE010000003">
    <property type="protein sequence ID" value="MFD2757438.1"/>
    <property type="molecule type" value="Genomic_DNA"/>
</dbReference>
<reference evidence="3" key="1">
    <citation type="journal article" date="2019" name="Int. J. Syst. Evol. Microbiol.">
        <title>The Global Catalogue of Microorganisms (GCM) 10K type strain sequencing project: providing services to taxonomists for standard genome sequencing and annotation.</title>
        <authorList>
            <consortium name="The Broad Institute Genomics Platform"/>
            <consortium name="The Broad Institute Genome Sequencing Center for Infectious Disease"/>
            <person name="Wu L."/>
            <person name="Ma J."/>
        </authorList>
    </citation>
    <scope>NUCLEOTIDE SEQUENCE [LARGE SCALE GENOMIC DNA]</scope>
    <source>
        <strain evidence="3">TISTR 1514</strain>
    </source>
</reference>
<evidence type="ECO:0000259" key="1">
    <source>
        <dbReference type="Pfam" id="PF01402"/>
    </source>
</evidence>
<sequence>MMRTQISLTDAERRLLDDEAARTGRSISALIRHAVTVTYGADRDARHDLEAIDVAFGAWAGREVDGAEYVEGLRSGGRLDEAQTR</sequence>
<proteinExistence type="predicted"/>
<protein>
    <submittedName>
        <fullName evidence="2">Ribbon-helix-helix protein, CopG family</fullName>
    </submittedName>
</protein>
<keyword evidence="3" id="KW-1185">Reference proteome</keyword>
<dbReference type="RefSeq" id="WP_019617983.1">
    <property type="nucleotide sequence ID" value="NZ_JBHUNE010000003.1"/>
</dbReference>
<dbReference type="InterPro" id="IPR002145">
    <property type="entry name" value="CopG"/>
</dbReference>
<evidence type="ECO:0000313" key="2">
    <source>
        <dbReference type="EMBL" id="MFD2757438.1"/>
    </source>
</evidence>
<name>A0ABW5UWW0_9MICO</name>
<dbReference type="Proteomes" id="UP001597492">
    <property type="component" value="Unassembled WGS sequence"/>
</dbReference>
<organism evidence="2 3">
    <name type="scientific">Gulosibacter faecalis</name>
    <dbReference type="NCBI Taxonomy" id="272240"/>
    <lineage>
        <taxon>Bacteria</taxon>
        <taxon>Bacillati</taxon>
        <taxon>Actinomycetota</taxon>
        <taxon>Actinomycetes</taxon>
        <taxon>Micrococcales</taxon>
        <taxon>Microbacteriaceae</taxon>
        <taxon>Gulosibacter</taxon>
    </lineage>
</organism>